<keyword evidence="4 6" id="KW-0047">Antifreeze protein</keyword>
<comment type="similarity">
    <text evidence="2 6">Belongs to the type-III AFP family.</text>
</comment>
<dbReference type="InterPro" id="IPR013974">
    <property type="entry name" value="SAF"/>
</dbReference>
<dbReference type="Ensembl" id="ENSAMXT00005015101.1">
    <property type="protein sequence ID" value="ENSAMXP00005013628.1"/>
    <property type="gene ID" value="ENSAMXG00005007319.1"/>
</dbReference>
<feature type="domain" description="AFP-like" evidence="7">
    <location>
        <begin position="5"/>
        <end position="64"/>
    </location>
</feature>
<dbReference type="InterPro" id="IPR006013">
    <property type="entry name" value="Antifreeze_III"/>
</dbReference>
<sequence length="70" mass="7413">NKLISVVAKSAISKGTELTLDLLTVKVAEPKGVAPEDIFQLVGKKVLVDIGEDESVTEDAVESYGKKAKV</sequence>
<dbReference type="InterPro" id="IPR006190">
    <property type="entry name" value="SAF_AFP_Neu5Ac"/>
</dbReference>
<dbReference type="InterPro" id="IPR036732">
    <property type="entry name" value="AFP_Neu5c_C_sf"/>
</dbReference>
<name>A0A8B9JA37_ASTMX</name>
<dbReference type="CDD" id="cd11615">
    <property type="entry name" value="SAF_NeuB_like"/>
    <property type="match status" value="1"/>
</dbReference>
<evidence type="ECO:0000313" key="9">
    <source>
        <dbReference type="Proteomes" id="UP000694621"/>
    </source>
</evidence>
<evidence type="ECO:0000256" key="5">
    <source>
        <dbReference type="ARBA" id="ARBA00024935"/>
    </source>
</evidence>
<dbReference type="SUPFAM" id="SSF51269">
    <property type="entry name" value="AFP III-like domain"/>
    <property type="match status" value="1"/>
</dbReference>
<accession>A0A8B9JA37</accession>
<evidence type="ECO:0000313" key="8">
    <source>
        <dbReference type="Ensembl" id="ENSAMXP00005013628.1"/>
    </source>
</evidence>
<dbReference type="Gene3D" id="3.90.1210.10">
    <property type="entry name" value="Antifreeze-like/N-acetylneuraminic acid synthase C-terminal domain"/>
    <property type="match status" value="1"/>
</dbReference>
<evidence type="ECO:0000256" key="4">
    <source>
        <dbReference type="ARBA" id="ARBA00023076"/>
    </source>
</evidence>
<keyword evidence="3 6" id="KW-0964">Secreted</keyword>
<comment type="function">
    <text evidence="5">Contributes to protect fish blood from freezing at subzero sea water temperatures. Lowers the blood freezing point. Binds to nascent ice crystals and prevents further growth.</text>
</comment>
<reference evidence="8" key="1">
    <citation type="submission" date="2025-08" db="UniProtKB">
        <authorList>
            <consortium name="Ensembl"/>
        </authorList>
    </citation>
    <scope>IDENTIFICATION</scope>
</reference>
<evidence type="ECO:0000256" key="1">
    <source>
        <dbReference type="ARBA" id="ARBA00004613"/>
    </source>
</evidence>
<evidence type="ECO:0000256" key="3">
    <source>
        <dbReference type="ARBA" id="ARBA00022525"/>
    </source>
</evidence>
<dbReference type="AlphaFoldDB" id="A0A8B9JA37"/>
<protein>
    <recommendedName>
        <fullName evidence="6">Ice-structuring protein</fullName>
    </recommendedName>
    <alternativeName>
        <fullName evidence="6">Antifreeze protein</fullName>
    </alternativeName>
</protein>
<dbReference type="GO" id="GO:0005576">
    <property type="term" value="C:extracellular region"/>
    <property type="evidence" value="ECO:0007669"/>
    <property type="project" value="UniProtKB-SubCell"/>
</dbReference>
<dbReference type="SMART" id="SM00858">
    <property type="entry name" value="SAF"/>
    <property type="match status" value="1"/>
</dbReference>
<organism evidence="8 9">
    <name type="scientific">Astyanax mexicanus</name>
    <name type="common">Blind cave fish</name>
    <name type="synonym">Astyanax fasciatus mexicanus</name>
    <dbReference type="NCBI Taxonomy" id="7994"/>
    <lineage>
        <taxon>Eukaryota</taxon>
        <taxon>Metazoa</taxon>
        <taxon>Chordata</taxon>
        <taxon>Craniata</taxon>
        <taxon>Vertebrata</taxon>
        <taxon>Euteleostomi</taxon>
        <taxon>Actinopterygii</taxon>
        <taxon>Neopterygii</taxon>
        <taxon>Teleostei</taxon>
        <taxon>Ostariophysi</taxon>
        <taxon>Characiformes</taxon>
        <taxon>Characoidei</taxon>
        <taxon>Acestrorhamphidae</taxon>
        <taxon>Acestrorhamphinae</taxon>
        <taxon>Astyanax</taxon>
    </lineage>
</organism>
<evidence type="ECO:0000259" key="7">
    <source>
        <dbReference type="PROSITE" id="PS50844"/>
    </source>
</evidence>
<dbReference type="InterPro" id="IPR057736">
    <property type="entry name" value="SAF_PseI/NeuA/NeuB"/>
</dbReference>
<dbReference type="PRINTS" id="PR00357">
    <property type="entry name" value="ANTIFREEZIII"/>
</dbReference>
<comment type="function">
    <text evidence="6">Lowers the blood freezing point. Contributes to protect fish blood from freezing at subzero sea water temperatures. Binds to nascent ice crystals and prevents further growth.</text>
</comment>
<comment type="subcellular location">
    <subcellularLocation>
        <location evidence="1 6">Secreted</location>
    </subcellularLocation>
</comment>
<evidence type="ECO:0000256" key="2">
    <source>
        <dbReference type="ARBA" id="ARBA00007445"/>
    </source>
</evidence>
<dbReference type="Pfam" id="PF08666">
    <property type="entry name" value="SAF"/>
    <property type="match status" value="1"/>
</dbReference>
<evidence type="ECO:0000256" key="6">
    <source>
        <dbReference type="RuleBase" id="RU362061"/>
    </source>
</evidence>
<proteinExistence type="inferred from homology"/>
<dbReference type="Proteomes" id="UP000694621">
    <property type="component" value="Unplaced"/>
</dbReference>
<dbReference type="PROSITE" id="PS50844">
    <property type="entry name" value="AFP_LIKE"/>
    <property type="match status" value="1"/>
</dbReference>